<comment type="caution">
    <text evidence="1">The sequence shown here is derived from an EMBL/GenBank/DDBJ whole genome shotgun (WGS) entry which is preliminary data.</text>
</comment>
<name>A0ABR7XTT8_9SPHI</name>
<keyword evidence="2" id="KW-1185">Reference proteome</keyword>
<dbReference type="Gene3D" id="2.60.120.10">
    <property type="entry name" value="Jelly Rolls"/>
    <property type="match status" value="1"/>
</dbReference>
<dbReference type="InterPro" id="IPR014710">
    <property type="entry name" value="RmlC-like_jellyroll"/>
</dbReference>
<dbReference type="Proteomes" id="UP000651112">
    <property type="component" value="Unassembled WGS sequence"/>
</dbReference>
<gene>
    <name evidence="1" type="ORF">H8B21_13405</name>
</gene>
<proteinExistence type="predicted"/>
<accession>A0ABR7XTT8</accession>
<evidence type="ECO:0000313" key="2">
    <source>
        <dbReference type="Proteomes" id="UP000651112"/>
    </source>
</evidence>
<organism evidence="1 2">
    <name type="scientific">Sphingobacterium chuzhouense</name>
    <dbReference type="NCBI Taxonomy" id="1742264"/>
    <lineage>
        <taxon>Bacteria</taxon>
        <taxon>Pseudomonadati</taxon>
        <taxon>Bacteroidota</taxon>
        <taxon>Sphingobacteriia</taxon>
        <taxon>Sphingobacteriales</taxon>
        <taxon>Sphingobacteriaceae</taxon>
        <taxon>Sphingobacterium</taxon>
    </lineage>
</organism>
<dbReference type="EMBL" id="JACNYL010000003">
    <property type="protein sequence ID" value="MBD1422568.1"/>
    <property type="molecule type" value="Genomic_DNA"/>
</dbReference>
<sequence length="81" mass="9650">MIQRHDLYQLAENYPVTIQLYDQLLAKQEQAADFRELILEMPKAERLEAFRSKFSTIIPLISRTELASYLGVSREYLRRLF</sequence>
<evidence type="ECO:0000313" key="1">
    <source>
        <dbReference type="EMBL" id="MBD1422568.1"/>
    </source>
</evidence>
<dbReference type="RefSeq" id="WP_190314281.1">
    <property type="nucleotide sequence ID" value="NZ_JACNYL010000003.1"/>
</dbReference>
<reference evidence="1 2" key="1">
    <citation type="submission" date="2020-08" db="EMBL/GenBank/DDBJ databases">
        <title>Sphingobacterium sp. DN00404 isolated from aquaculture water.</title>
        <authorList>
            <person name="Zhang M."/>
        </authorList>
    </citation>
    <scope>NUCLEOTIDE SEQUENCE [LARGE SCALE GENOMIC DNA]</scope>
    <source>
        <strain evidence="1 2">KCTC 42746</strain>
    </source>
</reference>
<protein>
    <submittedName>
        <fullName evidence="1">Uncharacterized protein</fullName>
    </submittedName>
</protein>